<dbReference type="Proteomes" id="UP000315540">
    <property type="component" value="Unassembled WGS sequence"/>
</dbReference>
<keyword evidence="3" id="KW-1185">Reference proteome</keyword>
<evidence type="ECO:0000256" key="1">
    <source>
        <dbReference type="SAM" id="SignalP"/>
    </source>
</evidence>
<feature type="signal peptide" evidence="1">
    <location>
        <begin position="1"/>
        <end position="24"/>
    </location>
</feature>
<gene>
    <name evidence="2" type="ORF">FHK87_03520</name>
</gene>
<feature type="chain" id="PRO_5021313243" description="Nuclear transport factor 2 family protein" evidence="1">
    <location>
        <begin position="25"/>
        <end position="146"/>
    </location>
</feature>
<reference evidence="2 3" key="1">
    <citation type="submission" date="2019-06" db="EMBL/GenBank/DDBJ databases">
        <authorList>
            <person name="Meng X."/>
        </authorList>
    </citation>
    <scope>NUCLEOTIDE SEQUENCE [LARGE SCALE GENOMIC DNA]</scope>
    <source>
        <strain evidence="2 3">M625</strain>
    </source>
</reference>
<sequence>MSFKYICATFLCICFLSIPLTTFAQDKNTEEEVKQTLLTIFELSKENKYEQLAPYLVYRGNDEQRKWKDICNLNHPDEVEQLKLLSKEINRLHQISEPKFVEFIQQEESEGKWYVWKLEFKNDTKTRPAYFAFLKINGQYAIGDID</sequence>
<name>A0A504JR01_9FLAO</name>
<evidence type="ECO:0008006" key="4">
    <source>
        <dbReference type="Google" id="ProtNLM"/>
    </source>
</evidence>
<evidence type="ECO:0000313" key="3">
    <source>
        <dbReference type="Proteomes" id="UP000315540"/>
    </source>
</evidence>
<dbReference type="AlphaFoldDB" id="A0A504JR01"/>
<protein>
    <recommendedName>
        <fullName evidence="4">Nuclear transport factor 2 family protein</fullName>
    </recommendedName>
</protein>
<proteinExistence type="predicted"/>
<keyword evidence="1" id="KW-0732">Signal</keyword>
<organism evidence="2 3">
    <name type="scientific">Aquimarina algicola</name>
    <dbReference type="NCBI Taxonomy" id="2589995"/>
    <lineage>
        <taxon>Bacteria</taxon>
        <taxon>Pseudomonadati</taxon>
        <taxon>Bacteroidota</taxon>
        <taxon>Flavobacteriia</taxon>
        <taxon>Flavobacteriales</taxon>
        <taxon>Flavobacteriaceae</taxon>
        <taxon>Aquimarina</taxon>
    </lineage>
</organism>
<dbReference type="RefSeq" id="WP_140589820.1">
    <property type="nucleotide sequence ID" value="NZ_VFWZ01000001.1"/>
</dbReference>
<dbReference type="EMBL" id="VFWZ01000001">
    <property type="protein sequence ID" value="TPN89309.1"/>
    <property type="molecule type" value="Genomic_DNA"/>
</dbReference>
<dbReference type="OrthoDB" id="1448030at2"/>
<evidence type="ECO:0000313" key="2">
    <source>
        <dbReference type="EMBL" id="TPN89309.1"/>
    </source>
</evidence>
<accession>A0A504JR01</accession>
<comment type="caution">
    <text evidence="2">The sequence shown here is derived from an EMBL/GenBank/DDBJ whole genome shotgun (WGS) entry which is preliminary data.</text>
</comment>